<dbReference type="Pfam" id="PF13499">
    <property type="entry name" value="EF-hand_7"/>
    <property type="match status" value="1"/>
</dbReference>
<keyword evidence="6" id="KW-0175">Coiled coil</keyword>
<dbReference type="PANTHER" id="PTHR47977">
    <property type="entry name" value="RAS-RELATED PROTEIN RAB"/>
    <property type="match status" value="1"/>
</dbReference>
<dbReference type="PRINTS" id="PR00449">
    <property type="entry name" value="RASTRNSFRMNG"/>
</dbReference>
<dbReference type="InterPro" id="IPR050227">
    <property type="entry name" value="Rab"/>
</dbReference>
<keyword evidence="4" id="KW-0342">GTP-binding</keyword>
<protein>
    <submittedName>
        <fullName evidence="10">EF-hand calcium-binding domain-containing protein 4B</fullName>
    </submittedName>
</protein>
<dbReference type="InterPro" id="IPR018247">
    <property type="entry name" value="EF_Hand_1_Ca_BS"/>
</dbReference>
<dbReference type="PROSITE" id="PS51420">
    <property type="entry name" value="RHO"/>
    <property type="match status" value="1"/>
</dbReference>
<dbReference type="AlphaFoldDB" id="A0A6P8RNZ3"/>
<dbReference type="InterPro" id="IPR027417">
    <property type="entry name" value="P-loop_NTPase"/>
</dbReference>
<evidence type="ECO:0000256" key="4">
    <source>
        <dbReference type="ARBA" id="ARBA00023134"/>
    </source>
</evidence>
<dbReference type="Proteomes" id="UP000515159">
    <property type="component" value="Chromosome 7"/>
</dbReference>
<dbReference type="NCBIfam" id="TIGR00231">
    <property type="entry name" value="small_GTP"/>
    <property type="match status" value="1"/>
</dbReference>
<dbReference type="PROSITE" id="PS51417">
    <property type="entry name" value="ARF"/>
    <property type="match status" value="1"/>
</dbReference>
<evidence type="ECO:0000256" key="2">
    <source>
        <dbReference type="ARBA" id="ARBA00022741"/>
    </source>
</evidence>
<evidence type="ECO:0000259" key="8">
    <source>
        <dbReference type="PROSITE" id="PS50222"/>
    </source>
</evidence>
<dbReference type="CTD" id="84766"/>
<feature type="region of interest" description="Disordered" evidence="7">
    <location>
        <begin position="1"/>
        <end position="33"/>
    </location>
</feature>
<sequence length="709" mass="81578">MAASENPSVSRSGQASKSRGPVESGAKAPEEQDPGLLAMLGKAHEFFQLCDIEDKGFITRREMQRLHGELPLSLEELEKVFDTLDADGNGSLSLEEFTTGFSQFLFGEKIPLNEACEEHAKQLQFESAYQSKWEESLAKDDDDDIQFYNLVDCLGANRFLEDENHIKKLWKQLQKDEPHLLPNFEELLARIFSQLHEANSEKTEMENALKKKIATYDEEMQNLYEEMEQQIRKEKEQFLLQDTEKFQSRSQDLEQKLLSKEQELEHLVQKQKTVEKQCLELSNDKQETRVENEKLKMRNKEMRRELDRTSQELLTAQQQLRVLQEEASQLHEAREMEVYRVTESLQREKTMLQKQLNLLREMNKHLRDEHDGCLQKSRASSINSFRNQRSGSVIGKYIDRKPSMKSQSSEEDEVFTKVQKNNSIVQNGSCAPASPTEADNNPEGGLSPNHQLQRIISIEEDDVPQHLGIQLERSLNNWAEEPEDHEKKYQTEDPPSSPRGQPVGKETWTNEERLHYSPDRLFKIVFVGNSSVGKTSFLRRFCEDTFYSGTSATVGIDYSVKTLIVDNCQVALQLWDTAGQERYRSITKQFFRKADGIIVMYDITSKPTFMAVRQWLVSVEEGAGGILPVLLLGNKTDIEKEREVPNGLGEQLAKDCNLIFYECSACTGHNAKESVLHLARVLKEQEDKEKEKTIQLLHDPKKKSCCSRQ</sequence>
<feature type="region of interest" description="Disordered" evidence="7">
    <location>
        <begin position="481"/>
        <end position="510"/>
    </location>
</feature>
<dbReference type="SMART" id="SM00175">
    <property type="entry name" value="RAB"/>
    <property type="match status" value="1"/>
</dbReference>
<dbReference type="GO" id="GO:0005509">
    <property type="term" value="F:calcium ion binding"/>
    <property type="evidence" value="ECO:0007669"/>
    <property type="project" value="InterPro"/>
</dbReference>
<dbReference type="InterPro" id="IPR002048">
    <property type="entry name" value="EF_hand_dom"/>
</dbReference>
<evidence type="ECO:0000256" key="3">
    <source>
        <dbReference type="ARBA" id="ARBA00022837"/>
    </source>
</evidence>
<name>A0A6P8RNZ3_GEOSA</name>
<dbReference type="PROSITE" id="PS00018">
    <property type="entry name" value="EF_HAND_1"/>
    <property type="match status" value="1"/>
</dbReference>
<dbReference type="GO" id="GO:0005525">
    <property type="term" value="F:GTP binding"/>
    <property type="evidence" value="ECO:0007669"/>
    <property type="project" value="UniProtKB-KW"/>
</dbReference>
<dbReference type="InterPro" id="IPR005225">
    <property type="entry name" value="Small_GTP-bd"/>
</dbReference>
<accession>A0A6P8RNZ3</accession>
<feature type="compositionally biased region" description="Polar residues" evidence="7">
    <location>
        <begin position="1"/>
        <end position="17"/>
    </location>
</feature>
<feature type="coiled-coil region" evidence="6">
    <location>
        <begin position="188"/>
        <end position="369"/>
    </location>
</feature>
<reference evidence="10" key="1">
    <citation type="submission" date="2025-08" db="UniProtKB">
        <authorList>
            <consortium name="RefSeq"/>
        </authorList>
    </citation>
    <scope>IDENTIFICATION</scope>
</reference>
<dbReference type="InterPro" id="IPR001806">
    <property type="entry name" value="Small_GTPase"/>
</dbReference>
<dbReference type="SUPFAM" id="SSF52540">
    <property type="entry name" value="P-loop containing nucleoside triphosphate hydrolases"/>
    <property type="match status" value="1"/>
</dbReference>
<proteinExistence type="predicted"/>
<dbReference type="InParanoid" id="A0A6P8RNZ3"/>
<dbReference type="SUPFAM" id="SSF47473">
    <property type="entry name" value="EF-hand"/>
    <property type="match status" value="1"/>
</dbReference>
<dbReference type="SMART" id="SM00177">
    <property type="entry name" value="ARF"/>
    <property type="match status" value="1"/>
</dbReference>
<feature type="region of interest" description="Disordered" evidence="7">
    <location>
        <begin position="393"/>
        <end position="449"/>
    </location>
</feature>
<keyword evidence="2" id="KW-0547">Nucleotide-binding</keyword>
<dbReference type="CDD" id="cd00154">
    <property type="entry name" value="Rab"/>
    <property type="match status" value="1"/>
</dbReference>
<dbReference type="SMART" id="SM00174">
    <property type="entry name" value="RHO"/>
    <property type="match status" value="1"/>
</dbReference>
<feature type="compositionally biased region" description="Polar residues" evidence="7">
    <location>
        <begin position="418"/>
        <end position="429"/>
    </location>
</feature>
<dbReference type="PROSITE" id="PS50222">
    <property type="entry name" value="EF_HAND_2"/>
    <property type="match status" value="1"/>
</dbReference>
<evidence type="ECO:0000256" key="6">
    <source>
        <dbReference type="SAM" id="Coils"/>
    </source>
</evidence>
<evidence type="ECO:0000313" key="9">
    <source>
        <dbReference type="Proteomes" id="UP000515159"/>
    </source>
</evidence>
<evidence type="ECO:0000313" key="10">
    <source>
        <dbReference type="RefSeq" id="XP_033806876.1"/>
    </source>
</evidence>
<dbReference type="KEGG" id="gsh:117363378"/>
<feature type="domain" description="EF-hand" evidence="8">
    <location>
        <begin position="72"/>
        <end position="107"/>
    </location>
</feature>
<dbReference type="GO" id="GO:0003924">
    <property type="term" value="F:GTPase activity"/>
    <property type="evidence" value="ECO:0007669"/>
    <property type="project" value="InterPro"/>
</dbReference>
<keyword evidence="9" id="KW-1185">Reference proteome</keyword>
<evidence type="ECO:0000256" key="5">
    <source>
        <dbReference type="ARBA" id="ARBA00023288"/>
    </source>
</evidence>
<dbReference type="Pfam" id="PF00071">
    <property type="entry name" value="Ras"/>
    <property type="match status" value="1"/>
</dbReference>
<dbReference type="Gene3D" id="1.10.238.10">
    <property type="entry name" value="EF-hand"/>
    <property type="match status" value="1"/>
</dbReference>
<evidence type="ECO:0000256" key="7">
    <source>
        <dbReference type="SAM" id="MobiDB-lite"/>
    </source>
</evidence>
<dbReference type="FunFam" id="3.40.50.300:FF:001129">
    <property type="entry name" value="ras-related protein Rab-44 isoform X2"/>
    <property type="match status" value="1"/>
</dbReference>
<dbReference type="Gene3D" id="3.40.50.300">
    <property type="entry name" value="P-loop containing nucleotide triphosphate hydrolases"/>
    <property type="match status" value="1"/>
</dbReference>
<dbReference type="FunCoup" id="A0A6P8RNZ3">
    <property type="interactions" value="162"/>
</dbReference>
<dbReference type="InterPro" id="IPR011992">
    <property type="entry name" value="EF-hand-dom_pair"/>
</dbReference>
<keyword evidence="1" id="KW-0479">Metal-binding</keyword>
<keyword evidence="5" id="KW-0449">Lipoprotein</keyword>
<dbReference type="SMART" id="SM00054">
    <property type="entry name" value="EFh"/>
    <property type="match status" value="2"/>
</dbReference>
<dbReference type="PROSITE" id="PS51421">
    <property type="entry name" value="RAS"/>
    <property type="match status" value="1"/>
</dbReference>
<dbReference type="SMART" id="SM00176">
    <property type="entry name" value="RAN"/>
    <property type="match status" value="1"/>
</dbReference>
<gene>
    <name evidence="10" type="primary">CRACR2A</name>
</gene>
<dbReference type="SMART" id="SM00173">
    <property type="entry name" value="RAS"/>
    <property type="match status" value="1"/>
</dbReference>
<dbReference type="GeneID" id="117363378"/>
<dbReference type="PROSITE" id="PS51419">
    <property type="entry name" value="RAB"/>
    <property type="match status" value="1"/>
</dbReference>
<dbReference type="RefSeq" id="XP_033806876.1">
    <property type="nucleotide sequence ID" value="XM_033950985.1"/>
</dbReference>
<keyword evidence="3" id="KW-0106">Calcium</keyword>
<organism evidence="9 10">
    <name type="scientific">Geotrypetes seraphini</name>
    <name type="common">Gaboon caecilian</name>
    <name type="synonym">Caecilia seraphini</name>
    <dbReference type="NCBI Taxonomy" id="260995"/>
    <lineage>
        <taxon>Eukaryota</taxon>
        <taxon>Metazoa</taxon>
        <taxon>Chordata</taxon>
        <taxon>Craniata</taxon>
        <taxon>Vertebrata</taxon>
        <taxon>Euteleostomi</taxon>
        <taxon>Amphibia</taxon>
        <taxon>Gymnophiona</taxon>
        <taxon>Geotrypetes</taxon>
    </lineage>
</organism>
<evidence type="ECO:0000256" key="1">
    <source>
        <dbReference type="ARBA" id="ARBA00022723"/>
    </source>
</evidence>
<dbReference type="OrthoDB" id="9989112at2759"/>